<evidence type="ECO:0000256" key="1">
    <source>
        <dbReference type="SAM" id="MobiDB-lite"/>
    </source>
</evidence>
<reference evidence="2" key="2">
    <citation type="submission" date="2015-03" db="UniProtKB">
        <authorList>
            <consortium name="EnsemblPlants"/>
        </authorList>
    </citation>
    <scope>IDENTIFICATION</scope>
</reference>
<name>A0A0D3CD99_BRAOL</name>
<dbReference type="HOGENOM" id="CLU_019862_5_3_1"/>
<dbReference type="Gramene" id="Bo5g043500.1">
    <property type="protein sequence ID" value="Bo5g043500.1"/>
    <property type="gene ID" value="Bo5g043500"/>
</dbReference>
<dbReference type="AlphaFoldDB" id="A0A0D3CD99"/>
<protein>
    <submittedName>
        <fullName evidence="2">Uncharacterized protein</fullName>
    </submittedName>
</protein>
<proteinExistence type="predicted"/>
<evidence type="ECO:0000313" key="3">
    <source>
        <dbReference type="Proteomes" id="UP000032141"/>
    </source>
</evidence>
<reference evidence="2 3" key="1">
    <citation type="journal article" date="2014" name="Genome Biol.">
        <title>Transcriptome and methylome profiling reveals relics of genome dominance in the mesopolyploid Brassica oleracea.</title>
        <authorList>
            <person name="Parkin I.A."/>
            <person name="Koh C."/>
            <person name="Tang H."/>
            <person name="Robinson S.J."/>
            <person name="Kagale S."/>
            <person name="Clarke W.E."/>
            <person name="Town C.D."/>
            <person name="Nixon J."/>
            <person name="Krishnakumar V."/>
            <person name="Bidwell S.L."/>
            <person name="Denoeud F."/>
            <person name="Belcram H."/>
            <person name="Links M.G."/>
            <person name="Just J."/>
            <person name="Clarke C."/>
            <person name="Bender T."/>
            <person name="Huebert T."/>
            <person name="Mason A.S."/>
            <person name="Pires J.C."/>
            <person name="Barker G."/>
            <person name="Moore J."/>
            <person name="Walley P.G."/>
            <person name="Manoli S."/>
            <person name="Batley J."/>
            <person name="Edwards D."/>
            <person name="Nelson M.N."/>
            <person name="Wang X."/>
            <person name="Paterson A.H."/>
            <person name="King G."/>
            <person name="Bancroft I."/>
            <person name="Chalhoub B."/>
            <person name="Sharpe A.G."/>
        </authorList>
    </citation>
    <scope>NUCLEOTIDE SEQUENCE</scope>
    <source>
        <strain evidence="2 3">cv. TO1000</strain>
    </source>
</reference>
<sequence>MSSKKRSSKKGSLPANVFEELRVPKMEFVPHSVDLAENEAWQVRRVGALADFSRSCDRSTIFRTRWNSGFLVKENALVVPQRASLLVTRPTESSWHPAPHRDPGPDLRAWTFSHR</sequence>
<accession>A0A0D3CD99</accession>
<keyword evidence="3" id="KW-1185">Reference proteome</keyword>
<feature type="region of interest" description="Disordered" evidence="1">
    <location>
        <begin position="89"/>
        <end position="115"/>
    </location>
</feature>
<organism evidence="2 3">
    <name type="scientific">Brassica oleracea var. oleracea</name>
    <dbReference type="NCBI Taxonomy" id="109376"/>
    <lineage>
        <taxon>Eukaryota</taxon>
        <taxon>Viridiplantae</taxon>
        <taxon>Streptophyta</taxon>
        <taxon>Embryophyta</taxon>
        <taxon>Tracheophyta</taxon>
        <taxon>Spermatophyta</taxon>
        <taxon>Magnoliopsida</taxon>
        <taxon>eudicotyledons</taxon>
        <taxon>Gunneridae</taxon>
        <taxon>Pentapetalae</taxon>
        <taxon>rosids</taxon>
        <taxon>malvids</taxon>
        <taxon>Brassicales</taxon>
        <taxon>Brassicaceae</taxon>
        <taxon>Brassiceae</taxon>
        <taxon>Brassica</taxon>
    </lineage>
</organism>
<dbReference type="EnsemblPlants" id="Bo5g043500.1">
    <property type="protein sequence ID" value="Bo5g043500.1"/>
    <property type="gene ID" value="Bo5g043500"/>
</dbReference>
<evidence type="ECO:0000313" key="2">
    <source>
        <dbReference type="EnsemblPlants" id="Bo5g043500.1"/>
    </source>
</evidence>
<dbReference type="Proteomes" id="UP000032141">
    <property type="component" value="Chromosome C5"/>
</dbReference>